<keyword evidence="2" id="KW-1185">Reference proteome</keyword>
<sequence length="269" mass="31196">MDMTKLSRHKFGKLIMYPKLDKIESEEKPNTKPEKMASISLELAEKMLIKFDGTKSKLFEFIDNCDKTYSLVKSEYKPVLFAIIETKLTDNARSVVKNRSFESWESLKNHLLDIYSERRTIGQWQLELNSCKQNAGESVISFSNKVENCYIKLINTLDISLSKEARNACVDLLQNEAMNVFTTGLQKEISILVKSQKPDTLEKATAIALNEEQELKSKFEISKYQNINNSSAKHCTNCNKPSHTFFNCRYNRNQNSKYYKVNENNIRHF</sequence>
<protein>
    <recommendedName>
        <fullName evidence="3">Retrotransposon gag domain-containing protein</fullName>
    </recommendedName>
</protein>
<reference evidence="1" key="1">
    <citation type="journal article" date="2023" name="Insect Mol. Biol.">
        <title>Genome sequencing provides insights into the evolution of gene families encoding plant cell wall-degrading enzymes in longhorned beetles.</title>
        <authorList>
            <person name="Shin N.R."/>
            <person name="Okamura Y."/>
            <person name="Kirsch R."/>
            <person name="Pauchet Y."/>
        </authorList>
    </citation>
    <scope>NUCLEOTIDE SEQUENCE</scope>
    <source>
        <strain evidence="1">RBIC_L_NR</strain>
    </source>
</reference>
<proteinExistence type="predicted"/>
<accession>A0AAV8XB01</accession>
<evidence type="ECO:0008006" key="3">
    <source>
        <dbReference type="Google" id="ProtNLM"/>
    </source>
</evidence>
<gene>
    <name evidence="1" type="ORF">NQ314_012705</name>
</gene>
<dbReference type="EMBL" id="JANEYF010003537">
    <property type="protein sequence ID" value="KAJ8935656.1"/>
    <property type="molecule type" value="Genomic_DNA"/>
</dbReference>
<comment type="caution">
    <text evidence="1">The sequence shown here is derived from an EMBL/GenBank/DDBJ whole genome shotgun (WGS) entry which is preliminary data.</text>
</comment>
<evidence type="ECO:0000313" key="2">
    <source>
        <dbReference type="Proteomes" id="UP001162156"/>
    </source>
</evidence>
<name>A0AAV8XB01_9CUCU</name>
<evidence type="ECO:0000313" key="1">
    <source>
        <dbReference type="EMBL" id="KAJ8935656.1"/>
    </source>
</evidence>
<dbReference type="AlphaFoldDB" id="A0AAV8XB01"/>
<organism evidence="1 2">
    <name type="scientific">Rhamnusium bicolor</name>
    <dbReference type="NCBI Taxonomy" id="1586634"/>
    <lineage>
        <taxon>Eukaryota</taxon>
        <taxon>Metazoa</taxon>
        <taxon>Ecdysozoa</taxon>
        <taxon>Arthropoda</taxon>
        <taxon>Hexapoda</taxon>
        <taxon>Insecta</taxon>
        <taxon>Pterygota</taxon>
        <taxon>Neoptera</taxon>
        <taxon>Endopterygota</taxon>
        <taxon>Coleoptera</taxon>
        <taxon>Polyphaga</taxon>
        <taxon>Cucujiformia</taxon>
        <taxon>Chrysomeloidea</taxon>
        <taxon>Cerambycidae</taxon>
        <taxon>Lepturinae</taxon>
        <taxon>Rhagiini</taxon>
        <taxon>Rhamnusium</taxon>
    </lineage>
</organism>
<dbReference type="Proteomes" id="UP001162156">
    <property type="component" value="Unassembled WGS sequence"/>
</dbReference>